<dbReference type="PANTHER" id="PTHR30580:SF0">
    <property type="entry name" value="PRIMOSOMAL PROTEIN N"/>
    <property type="match status" value="1"/>
</dbReference>
<feature type="binding site" evidence="12">
    <location>
        <position position="532"/>
    </location>
    <ligand>
        <name>Zn(2+)</name>
        <dbReference type="ChEBI" id="CHEBI:29105"/>
        <label>2</label>
    </ligand>
</feature>
<dbReference type="GO" id="GO:0043138">
    <property type="term" value="F:3'-5' DNA helicase activity"/>
    <property type="evidence" value="ECO:0007669"/>
    <property type="project" value="UniProtKB-EC"/>
</dbReference>
<dbReference type="AlphaFoldDB" id="A0A8J6P5P9"/>
<proteinExistence type="inferred from homology"/>
<dbReference type="GO" id="GO:1990077">
    <property type="term" value="C:primosome complex"/>
    <property type="evidence" value="ECO:0007669"/>
    <property type="project" value="UniProtKB-UniRule"/>
</dbReference>
<dbReference type="GO" id="GO:0006302">
    <property type="term" value="P:double-strand break repair"/>
    <property type="evidence" value="ECO:0007669"/>
    <property type="project" value="InterPro"/>
</dbReference>
<dbReference type="RefSeq" id="WP_187536108.1">
    <property type="nucleotide sequence ID" value="NZ_JACRTL010000001.1"/>
</dbReference>
<comment type="subunit">
    <text evidence="12">Component of the replication restart primosome.</text>
</comment>
<feature type="binding site" evidence="12">
    <location>
        <position position="535"/>
    </location>
    <ligand>
        <name>Zn(2+)</name>
        <dbReference type="ChEBI" id="CHEBI:29105"/>
        <label>2</label>
    </ligand>
</feature>
<comment type="function">
    <text evidence="12">Initiates the restart of stalled replication forks, which reloads the replicative helicase on sites other than the origin of replication. Recognizes and binds to abandoned replication forks and remodels them to uncover a helicase loading site. Promotes assembly of the primosome at these replication forks.</text>
</comment>
<dbReference type="PROSITE" id="PS51192">
    <property type="entry name" value="HELICASE_ATP_BIND_1"/>
    <property type="match status" value="1"/>
</dbReference>
<dbReference type="Gene3D" id="3.40.1440.60">
    <property type="entry name" value="PriA, 3(prime) DNA-binding domain"/>
    <property type="match status" value="1"/>
</dbReference>
<dbReference type="HAMAP" id="MF_00983">
    <property type="entry name" value="PriA"/>
    <property type="match status" value="1"/>
</dbReference>
<dbReference type="InterPro" id="IPR014001">
    <property type="entry name" value="Helicase_ATP-bd"/>
</dbReference>
<dbReference type="InterPro" id="IPR040498">
    <property type="entry name" value="PriA_CRR"/>
</dbReference>
<keyword evidence="9 12" id="KW-0238">DNA-binding</keyword>
<evidence type="ECO:0000256" key="5">
    <source>
        <dbReference type="ARBA" id="ARBA00022801"/>
    </source>
</evidence>
<feature type="binding site" evidence="12">
    <location>
        <position position="523"/>
    </location>
    <ligand>
        <name>Zn(2+)</name>
        <dbReference type="ChEBI" id="CHEBI:29105"/>
        <label>1</label>
    </ligand>
</feature>
<dbReference type="Proteomes" id="UP000632659">
    <property type="component" value="Unassembled WGS sequence"/>
</dbReference>
<dbReference type="EMBL" id="JACRTL010000001">
    <property type="protein sequence ID" value="MBC8609570.1"/>
    <property type="molecule type" value="Genomic_DNA"/>
</dbReference>
<comment type="catalytic activity">
    <reaction evidence="11 12">
        <text>ATP + H2O = ADP + phosphate + H(+)</text>
        <dbReference type="Rhea" id="RHEA:13065"/>
        <dbReference type="ChEBI" id="CHEBI:15377"/>
        <dbReference type="ChEBI" id="CHEBI:15378"/>
        <dbReference type="ChEBI" id="CHEBI:30616"/>
        <dbReference type="ChEBI" id="CHEBI:43474"/>
        <dbReference type="ChEBI" id="CHEBI:456216"/>
        <dbReference type="EC" id="5.6.2.4"/>
    </reaction>
</comment>
<organism evidence="14 15">
    <name type="scientific">Massiliimalia timonensis</name>
    <dbReference type="NCBI Taxonomy" id="1987501"/>
    <lineage>
        <taxon>Bacteria</taxon>
        <taxon>Bacillati</taxon>
        <taxon>Bacillota</taxon>
        <taxon>Clostridia</taxon>
        <taxon>Eubacteriales</taxon>
        <taxon>Oscillospiraceae</taxon>
        <taxon>Massiliimalia</taxon>
    </lineage>
</organism>
<dbReference type="SMART" id="SM00490">
    <property type="entry name" value="HELICc"/>
    <property type="match status" value="1"/>
</dbReference>
<comment type="caution">
    <text evidence="14">The sequence shown here is derived from an EMBL/GenBank/DDBJ whole genome shotgun (WGS) entry which is preliminary data.</text>
</comment>
<evidence type="ECO:0000256" key="6">
    <source>
        <dbReference type="ARBA" id="ARBA00022806"/>
    </source>
</evidence>
<dbReference type="InterPro" id="IPR042115">
    <property type="entry name" value="PriA_3primeBD_sf"/>
</dbReference>
<keyword evidence="7 12" id="KW-0862">Zinc</keyword>
<dbReference type="InterPro" id="IPR027417">
    <property type="entry name" value="P-loop_NTPase"/>
</dbReference>
<evidence type="ECO:0000256" key="11">
    <source>
        <dbReference type="ARBA" id="ARBA00048988"/>
    </source>
</evidence>
<dbReference type="GO" id="GO:0008270">
    <property type="term" value="F:zinc ion binding"/>
    <property type="evidence" value="ECO:0007669"/>
    <property type="project" value="UniProtKB-UniRule"/>
</dbReference>
<dbReference type="Pfam" id="PF18319">
    <property type="entry name" value="Zn_ribbon_PriA"/>
    <property type="match status" value="1"/>
</dbReference>
<feature type="binding site" evidence="12">
    <location>
        <position position="550"/>
    </location>
    <ligand>
        <name>Zn(2+)</name>
        <dbReference type="ChEBI" id="CHEBI:29105"/>
        <label>2</label>
    </ligand>
</feature>
<dbReference type="NCBIfam" id="TIGR00595">
    <property type="entry name" value="priA"/>
    <property type="match status" value="1"/>
</dbReference>
<dbReference type="SMART" id="SM00487">
    <property type="entry name" value="DEXDc"/>
    <property type="match status" value="1"/>
</dbReference>
<evidence type="ECO:0000256" key="2">
    <source>
        <dbReference type="ARBA" id="ARBA00022705"/>
    </source>
</evidence>
<keyword evidence="2 12" id="KW-0235">DNA replication</keyword>
<evidence type="ECO:0000256" key="8">
    <source>
        <dbReference type="ARBA" id="ARBA00022840"/>
    </source>
</evidence>
<evidence type="ECO:0000259" key="13">
    <source>
        <dbReference type="PROSITE" id="PS51192"/>
    </source>
</evidence>
<dbReference type="GO" id="GO:0006269">
    <property type="term" value="P:DNA replication, synthesis of primer"/>
    <property type="evidence" value="ECO:0007669"/>
    <property type="project" value="UniProtKB-KW"/>
</dbReference>
<dbReference type="GO" id="GO:0006270">
    <property type="term" value="P:DNA replication initiation"/>
    <property type="evidence" value="ECO:0007669"/>
    <property type="project" value="TreeGrafter"/>
</dbReference>
<evidence type="ECO:0000256" key="7">
    <source>
        <dbReference type="ARBA" id="ARBA00022833"/>
    </source>
</evidence>
<evidence type="ECO:0000313" key="14">
    <source>
        <dbReference type="EMBL" id="MBC8609570.1"/>
    </source>
</evidence>
<name>A0A8J6P5P9_9FIRM</name>
<dbReference type="InterPro" id="IPR001650">
    <property type="entry name" value="Helicase_C-like"/>
</dbReference>
<dbReference type="GO" id="GO:0005524">
    <property type="term" value="F:ATP binding"/>
    <property type="evidence" value="ECO:0007669"/>
    <property type="project" value="UniProtKB-UniRule"/>
</dbReference>
<dbReference type="Pfam" id="PF17764">
    <property type="entry name" value="PriA_3primeBD"/>
    <property type="match status" value="1"/>
</dbReference>
<feature type="binding site" evidence="12">
    <location>
        <position position="553"/>
    </location>
    <ligand>
        <name>Zn(2+)</name>
        <dbReference type="ChEBI" id="CHEBI:29105"/>
        <label>2</label>
    </ligand>
</feature>
<keyword evidence="6 12" id="KW-0347">Helicase</keyword>
<evidence type="ECO:0000256" key="10">
    <source>
        <dbReference type="ARBA" id="ARBA00023235"/>
    </source>
</evidence>
<dbReference type="EC" id="5.6.2.4" evidence="12"/>
<accession>A0A8J6P5P9</accession>
<comment type="cofactor">
    <cofactor evidence="12">
        <name>Zn(2+)</name>
        <dbReference type="ChEBI" id="CHEBI:29105"/>
    </cofactor>
    <text evidence="12">Binds 2 zinc ions per subunit.</text>
</comment>
<dbReference type="InterPro" id="IPR041222">
    <property type="entry name" value="PriA_3primeBD"/>
</dbReference>
<feature type="binding site" evidence="12">
    <location>
        <position position="526"/>
    </location>
    <ligand>
        <name>Zn(2+)</name>
        <dbReference type="ChEBI" id="CHEBI:29105"/>
        <label>1</label>
    </ligand>
</feature>
<feature type="binding site" evidence="12">
    <location>
        <position position="563"/>
    </location>
    <ligand>
        <name>Zn(2+)</name>
        <dbReference type="ChEBI" id="CHEBI:29105"/>
        <label>1</label>
    </ligand>
</feature>
<comment type="catalytic activity">
    <reaction evidence="12">
        <text>Couples ATP hydrolysis with the unwinding of duplex DNA by translocating in the 3'-5' direction.</text>
        <dbReference type="EC" id="5.6.2.4"/>
    </reaction>
</comment>
<dbReference type="Pfam" id="PF00270">
    <property type="entry name" value="DEAD"/>
    <property type="match status" value="1"/>
</dbReference>
<evidence type="ECO:0000256" key="12">
    <source>
        <dbReference type="HAMAP-Rule" id="MF_00983"/>
    </source>
</evidence>
<sequence length="823" mass="92666">MADQVTIAKVYVEKAAYHFDKPFDYLVPEQLSATLQRGCRVVVPFGNGNRRRQGLVDGIDTVPAPEKALKPVLLQIDTEPVFSEEMFRLARFMVINTFCTFYDAVKTILPNGLNMNLSQEYRLTRIPEEDELSGFTFEERNLIAFLRKEKTDRELDEYLALQKSTGKHKLVDGLIAKGIVAVSDSAKQKVSDKNIALLRLSDEYLNGDWEGKLTPKQKEVVTFLEQNITADKKEVMYFCGVGEGVLRTLVQRQVCTYVQKMVYRIPDAGDGKAESLEQIALSPAQQEVFDGISALLREHKAQVALLHGVTGSGKTQVFIKLIEQVIKNGEQALMLVPEISLTPQMVGRFKALFGEQVAVMHSSLSLGERLDEFKRIRDGKASIVVGTRSAVFAPFQKIGIIIMDEEGEPSYKSEAAPRYHTREIAKFRCVEHQALLLLASATPSVESRYKAQEGVYRYFELKERYADADLPEVFLVDMKEEERQANVASLSGMLQKEIRKNLERGEQTILFINRRGYQTAMQCIDCGEAVKCPHCDAALTYHRDNGYMMCHYCGHSARPPKECPSCGGQHLKLTGLGTQKLQEELESLFPQARVLRMDTDTTYSRYAYGENFEAFGRREYDILLGTQMIAKGLDFPNVTLVGVLNADAGLYAPDYRSAERVFSLITQVVGRSGRAQKSGRAYIQTYLPEHPVISFAAQQDYESFFGDEIAARKILRYPPFCDVCTVSFSGTDPNAVAAAAKQFLRIMRRQAEGYTGKLSFQALGPMKAAMYKMGGKYREKIVIKCRCTSAFKQYLRHCLFAVSREKSFRRITVYADVNGDINS</sequence>
<keyword evidence="3 12" id="KW-0479">Metal-binding</keyword>
<keyword evidence="8 12" id="KW-0067">ATP-binding</keyword>
<dbReference type="InterPro" id="IPR041236">
    <property type="entry name" value="PriA_C"/>
</dbReference>
<evidence type="ECO:0000256" key="4">
    <source>
        <dbReference type="ARBA" id="ARBA00022741"/>
    </source>
</evidence>
<comment type="similarity">
    <text evidence="12">Belongs to the helicase family. PriA subfamily.</text>
</comment>
<dbReference type="PANTHER" id="PTHR30580">
    <property type="entry name" value="PRIMOSOMAL PROTEIN N"/>
    <property type="match status" value="1"/>
</dbReference>
<feature type="binding site" evidence="12">
    <location>
        <position position="566"/>
    </location>
    <ligand>
        <name>Zn(2+)</name>
        <dbReference type="ChEBI" id="CHEBI:29105"/>
        <label>1</label>
    </ligand>
</feature>
<keyword evidence="4 12" id="KW-0547">Nucleotide-binding</keyword>
<dbReference type="Pfam" id="PF00271">
    <property type="entry name" value="Helicase_C"/>
    <property type="match status" value="1"/>
</dbReference>
<dbReference type="CDD" id="cd17929">
    <property type="entry name" value="DEXHc_priA"/>
    <property type="match status" value="1"/>
</dbReference>
<dbReference type="FunFam" id="3.40.50.300:FF:000489">
    <property type="entry name" value="Primosome assembly protein PriA"/>
    <property type="match status" value="1"/>
</dbReference>
<gene>
    <name evidence="12 14" type="primary">priA</name>
    <name evidence="14" type="ORF">H8702_00355</name>
</gene>
<protein>
    <recommendedName>
        <fullName evidence="12">Replication restart protein PriA</fullName>
    </recommendedName>
    <alternativeName>
        <fullName evidence="12">ATP-dependent DNA helicase PriA</fullName>
        <ecNumber evidence="12">5.6.2.4</ecNumber>
    </alternativeName>
    <alternativeName>
        <fullName evidence="12">DNA 3'-5' helicase PriA</fullName>
    </alternativeName>
</protein>
<dbReference type="InterPro" id="IPR005259">
    <property type="entry name" value="PriA"/>
</dbReference>
<evidence type="ECO:0000256" key="3">
    <source>
        <dbReference type="ARBA" id="ARBA00022723"/>
    </source>
</evidence>
<keyword evidence="1 12" id="KW-0639">Primosome</keyword>
<dbReference type="Gene3D" id="3.40.50.300">
    <property type="entry name" value="P-loop containing nucleotide triphosphate hydrolases"/>
    <property type="match status" value="2"/>
</dbReference>
<evidence type="ECO:0000256" key="9">
    <source>
        <dbReference type="ARBA" id="ARBA00023125"/>
    </source>
</evidence>
<dbReference type="Pfam" id="PF18074">
    <property type="entry name" value="PriA_C"/>
    <property type="match status" value="1"/>
</dbReference>
<reference evidence="14" key="1">
    <citation type="submission" date="2020-08" db="EMBL/GenBank/DDBJ databases">
        <title>Genome public.</title>
        <authorList>
            <person name="Liu C."/>
            <person name="Sun Q."/>
        </authorList>
    </citation>
    <scope>NUCLEOTIDE SEQUENCE</scope>
    <source>
        <strain evidence="14">NSJ-15</strain>
    </source>
</reference>
<dbReference type="GO" id="GO:0006310">
    <property type="term" value="P:DNA recombination"/>
    <property type="evidence" value="ECO:0007669"/>
    <property type="project" value="InterPro"/>
</dbReference>
<evidence type="ECO:0000256" key="1">
    <source>
        <dbReference type="ARBA" id="ARBA00022515"/>
    </source>
</evidence>
<keyword evidence="15" id="KW-1185">Reference proteome</keyword>
<dbReference type="CDD" id="cd18804">
    <property type="entry name" value="SF2_C_priA"/>
    <property type="match status" value="1"/>
</dbReference>
<feature type="domain" description="Helicase ATP-binding" evidence="13">
    <location>
        <begin position="295"/>
        <end position="461"/>
    </location>
</feature>
<evidence type="ECO:0000313" key="15">
    <source>
        <dbReference type="Proteomes" id="UP000632659"/>
    </source>
</evidence>
<keyword evidence="10 12" id="KW-0413">Isomerase</keyword>
<dbReference type="InterPro" id="IPR011545">
    <property type="entry name" value="DEAD/DEAH_box_helicase_dom"/>
</dbReference>
<dbReference type="GO" id="GO:0016787">
    <property type="term" value="F:hydrolase activity"/>
    <property type="evidence" value="ECO:0007669"/>
    <property type="project" value="UniProtKB-KW"/>
</dbReference>
<dbReference type="SUPFAM" id="SSF52540">
    <property type="entry name" value="P-loop containing nucleoside triphosphate hydrolases"/>
    <property type="match status" value="2"/>
</dbReference>
<dbReference type="GO" id="GO:0003677">
    <property type="term" value="F:DNA binding"/>
    <property type="evidence" value="ECO:0007669"/>
    <property type="project" value="UniProtKB-UniRule"/>
</dbReference>
<keyword evidence="5 12" id="KW-0378">Hydrolase</keyword>